<proteinExistence type="inferred from homology"/>
<feature type="domain" description="PLD phosphodiesterase" evidence="9">
    <location>
        <begin position="916"/>
        <end position="943"/>
    </location>
</feature>
<dbReference type="FunFam" id="3.30.870.10:FF:000011">
    <property type="entry name" value="Phospholipase"/>
    <property type="match status" value="1"/>
</dbReference>
<name>A0A183CF92_GLOPA</name>
<dbReference type="Pfam" id="PF13091">
    <property type="entry name" value="PLDc_2"/>
    <property type="match status" value="1"/>
</dbReference>
<feature type="region of interest" description="Disordered" evidence="8">
    <location>
        <begin position="704"/>
        <end position="738"/>
    </location>
</feature>
<comment type="catalytic activity">
    <reaction evidence="1 7">
        <text>a 1,2-diacyl-sn-glycero-3-phosphocholine + H2O = a 1,2-diacyl-sn-glycero-3-phosphate + choline + H(+)</text>
        <dbReference type="Rhea" id="RHEA:14445"/>
        <dbReference type="ChEBI" id="CHEBI:15354"/>
        <dbReference type="ChEBI" id="CHEBI:15377"/>
        <dbReference type="ChEBI" id="CHEBI:15378"/>
        <dbReference type="ChEBI" id="CHEBI:57643"/>
        <dbReference type="ChEBI" id="CHEBI:58608"/>
        <dbReference type="EC" id="3.1.4.4"/>
    </reaction>
</comment>
<dbReference type="CDD" id="cd09141">
    <property type="entry name" value="PLDc_vPLD1_2_yPLD_like_2"/>
    <property type="match status" value="1"/>
</dbReference>
<sequence length="1643" mass="189151">MDKPPCTSNDFDVIELGSSDDERLEGYGQDNGGALVLASFLKEECATSQAKTLLNLVDASYELVDPNPNVHELFVTFDHQFFWGTLNSNACIVEWSKTMTSCAGLCRFSVGNRLCSIRLSEPLLKLRPRKDLVETLLHEMIHAYQFVTDGIQDRDGHGPDFQSHMHRINKLAGTSITVYHSFHAEVAHYKQHWWRCTGPCKDRPPFFGWVKRAMNRAPSANDLWWTTHQASCSGEFVKVKEPEKKERQRKQSKEEPNKSKRTVDNEAEKPVATKRKRRTKEEIEQEKLNKEVNKVCRQIQSAKNTKCEQYLFCHFSSKILCLNDNLAEELGKRFEERGITEQIVYDKSHNNLMQVFWLKKRLEAFLEDGKLHKSERMELQNVFCCVLSGETYSVLVKSRGNSMMDYLDEQMATVRQKISGDPQLTVVVFGTHHVRENIVSSLIFEAFEKHRIQFRFVSDAFDFSFLIAQYHRALAKVEKKAEKQIASDSTNGTHFVAEKGIADGPSMVSDWWEKMLEHLHRMSEEQKRAIMEAHPNPYKLMEWLLEPENTAGQAMFALSEIQMESGRRLGPVLAQKIYKMLTMDSSCDYTNGGDELVAIKTTPRRRRGYIPYSTIYEKQEEVRKNGYWIPGIQVEATIVHVRRDVSSNYHILNPFIYTIELEHGRYKWRTIKRYKDFSALSSRLLAHRTAERIKAPVRRARNRLEEVIEGNDGEDEEEKQEKARSPTDSNTLHVLSKDPEIDEYNEEGLLPDSTWDELKADDSKTDDELTMSSMPYFPMVPDSMIADDHMQERSQKLEKWLRAVLRIPINREYHETRLNSYCQWFVDAKDCWEKAASLIEMAREEIFIADWAIIGVLDYALKRRAEKGIRIFILVYKEMEMALGLKSLYSKKHLQGLHPNIKVIRHPDHYLGSGTFFWAHHEKLLIIDQLVAFVGGIDFCYGRWDDRRHMLTDLGSVVFEPRSEQVIVEPIPVDTKTKVTADGDNLQQVHRLTEDIIDGGTGRKIGEKTTETISKPPENEAISKPKETALTTPIQQKLRGVMQRTVDRVRAGRRESDDSKDTPAKPVQRQRHSADGMENTEIFVENGKPMVRFSNFTSNLSALEEHQTTDILDTTEGSSSNEGQSKTVSKGMTTPTSQVMMEPKQSTLIRRALNNLKPEKARRRWRLAMHPSEETADEYIVNYCRLQETKVDMSGLQGAGKLWPGKDYVNFVHKDFVDVDLAFNDFINRYDTPRMPWHDIHSVVYGSAARDVARHFIQRWNAAKTEKLKSDSRYPYLLPKSYNSIRVPRVLFGDNTHRVEVQVLRSCSHWSSLIDKTEDSIQQAYLSLIANARHYVYIENQFFVSMINNADVNNEICRVLCDRIIRAYREKETFRVFVLIPLLPGFEGDIGATSYSALLAVLHWTMLSISKGDHSLIQNLQRAGVENVQKYISFCSLRTHSQLYGKLVTELVYIHSKLMIVDDVHTIIGSANINDRSQAGNRDSEVCLLITDHEFVDGRMDGKAFRAGKFASSLRTRLMREHLGLLEDSLPKTSAAKAAEIDVTDPICPTFYEDHWCQIAASNTRIYEEVFRGYPTNLVKTFEELAIWRAEKTMAEQEPEKARQRLVELVGLLVEFPIHFLRRENLSPTFASKEGLVPTSVFT</sequence>
<feature type="compositionally biased region" description="Basic and acidic residues" evidence="8">
    <location>
        <begin position="237"/>
        <end position="271"/>
    </location>
</feature>
<evidence type="ECO:0000259" key="9">
    <source>
        <dbReference type="PROSITE" id="PS50035"/>
    </source>
</evidence>
<keyword evidence="3" id="KW-0677">Repeat</keyword>
<dbReference type="Gene3D" id="3.30.1520.10">
    <property type="entry name" value="Phox-like domain"/>
    <property type="match status" value="1"/>
</dbReference>
<evidence type="ECO:0000259" key="10">
    <source>
        <dbReference type="PROSITE" id="PS50195"/>
    </source>
</evidence>
<keyword evidence="5 7" id="KW-0442">Lipid degradation</keyword>
<dbReference type="GO" id="GO:0006654">
    <property type="term" value="P:phosphatidic acid biosynthetic process"/>
    <property type="evidence" value="ECO:0007669"/>
    <property type="project" value="InterPro"/>
</dbReference>
<dbReference type="InterPro" id="IPR036871">
    <property type="entry name" value="PX_dom_sf"/>
</dbReference>
<evidence type="ECO:0000256" key="1">
    <source>
        <dbReference type="ARBA" id="ARBA00000798"/>
    </source>
</evidence>
<dbReference type="GO" id="GO:0035556">
    <property type="term" value="P:intracellular signal transduction"/>
    <property type="evidence" value="ECO:0007669"/>
    <property type="project" value="InterPro"/>
</dbReference>
<dbReference type="SMART" id="SM00155">
    <property type="entry name" value="PLDc"/>
    <property type="match status" value="2"/>
</dbReference>
<dbReference type="Pfam" id="PF10263">
    <property type="entry name" value="SprT-like"/>
    <property type="match status" value="1"/>
</dbReference>
<dbReference type="Proteomes" id="UP000050741">
    <property type="component" value="Unassembled WGS sequence"/>
</dbReference>
<dbReference type="InterPro" id="IPR015679">
    <property type="entry name" value="PLipase_D_fam"/>
</dbReference>
<reference evidence="12" key="3">
    <citation type="submission" date="2016-06" db="UniProtKB">
        <authorList>
            <consortium name="WormBaseParasite"/>
        </authorList>
    </citation>
    <scope>IDENTIFICATION</scope>
</reference>
<dbReference type="PIRSF" id="PIRSF009376">
    <property type="entry name" value="Phospholipase_D_euk"/>
    <property type="match status" value="1"/>
</dbReference>
<dbReference type="GO" id="GO:0006974">
    <property type="term" value="P:DNA damage response"/>
    <property type="evidence" value="ECO:0007669"/>
    <property type="project" value="UniProtKB-ARBA"/>
</dbReference>
<evidence type="ECO:0000256" key="6">
    <source>
        <dbReference type="ARBA" id="ARBA00023098"/>
    </source>
</evidence>
<evidence type="ECO:0000313" key="11">
    <source>
        <dbReference type="Proteomes" id="UP000050741"/>
    </source>
</evidence>
<dbReference type="PROSITE" id="PS50195">
    <property type="entry name" value="PX"/>
    <property type="match status" value="1"/>
</dbReference>
<feature type="domain" description="PLD phosphodiesterase" evidence="9">
    <location>
        <begin position="1450"/>
        <end position="1477"/>
    </location>
</feature>
<dbReference type="WBParaSite" id="GPLIN_001154700">
    <property type="protein sequence ID" value="GPLIN_001154700"/>
    <property type="gene ID" value="GPLIN_001154700"/>
</dbReference>
<dbReference type="PROSITE" id="PS50035">
    <property type="entry name" value="PLD"/>
    <property type="match status" value="2"/>
</dbReference>
<dbReference type="GO" id="GO:0035091">
    <property type="term" value="F:phosphatidylinositol binding"/>
    <property type="evidence" value="ECO:0007669"/>
    <property type="project" value="InterPro"/>
</dbReference>
<dbReference type="PANTHER" id="PTHR18896">
    <property type="entry name" value="PHOSPHOLIPASE D"/>
    <property type="match status" value="1"/>
</dbReference>
<evidence type="ECO:0000313" key="12">
    <source>
        <dbReference type="WBParaSite" id="GPLIN_001154700"/>
    </source>
</evidence>
<evidence type="ECO:0000256" key="8">
    <source>
        <dbReference type="SAM" id="MobiDB-lite"/>
    </source>
</evidence>
<dbReference type="Pfam" id="PF22934">
    <property type="entry name" value="SPRTN_ZBD"/>
    <property type="match status" value="1"/>
</dbReference>
<protein>
    <recommendedName>
        <fullName evidence="7">Phospholipase</fullName>
        <ecNumber evidence="7">3.1.4.4</ecNumber>
    </recommendedName>
</protein>
<dbReference type="Pfam" id="PF00614">
    <property type="entry name" value="PLDc"/>
    <property type="match status" value="1"/>
</dbReference>
<dbReference type="SUPFAM" id="SSF56024">
    <property type="entry name" value="Phospholipase D/nuclease"/>
    <property type="match status" value="3"/>
</dbReference>
<feature type="compositionally biased region" description="Acidic residues" evidence="8">
    <location>
        <begin position="707"/>
        <end position="718"/>
    </location>
</feature>
<feature type="compositionally biased region" description="Basic and acidic residues" evidence="8">
    <location>
        <begin position="1017"/>
        <end position="1027"/>
    </location>
</feature>
<evidence type="ECO:0000256" key="2">
    <source>
        <dbReference type="ARBA" id="ARBA00008664"/>
    </source>
</evidence>
<keyword evidence="6" id="KW-0443">Lipid metabolism</keyword>
<comment type="similarity">
    <text evidence="2 7">Belongs to the phospholipase D family.</text>
</comment>
<evidence type="ECO:0000256" key="4">
    <source>
        <dbReference type="ARBA" id="ARBA00022801"/>
    </source>
</evidence>
<dbReference type="Gene3D" id="1.10.150.670">
    <property type="entry name" value="Crossover junction endonuclease EME1, DNA-binding domain"/>
    <property type="match status" value="1"/>
</dbReference>
<feature type="region of interest" description="Disordered" evidence="8">
    <location>
        <begin position="1000"/>
        <end position="1077"/>
    </location>
</feature>
<dbReference type="InterPro" id="IPR055220">
    <property type="entry name" value="SPRTN_ZBD"/>
</dbReference>
<keyword evidence="4 7" id="KW-0378">Hydrolase</keyword>
<dbReference type="GO" id="GO:0060627">
    <property type="term" value="P:regulation of vesicle-mediated transport"/>
    <property type="evidence" value="ECO:0007669"/>
    <property type="project" value="TreeGrafter"/>
</dbReference>
<dbReference type="InterPro" id="IPR001736">
    <property type="entry name" value="PLipase_D/transphosphatidylase"/>
</dbReference>
<reference evidence="11" key="1">
    <citation type="submission" date="2013-12" db="EMBL/GenBank/DDBJ databases">
        <authorList>
            <person name="Aslett M."/>
        </authorList>
    </citation>
    <scope>NUCLEOTIDE SEQUENCE [LARGE SCALE GENOMIC DNA]</scope>
    <source>
        <strain evidence="11">Lindley</strain>
    </source>
</reference>
<dbReference type="InterPro" id="IPR042530">
    <property type="entry name" value="EME1/EME2_C"/>
</dbReference>
<accession>A0A183CF92</accession>
<dbReference type="InterPro" id="IPR025202">
    <property type="entry name" value="PLD-like_dom"/>
</dbReference>
<feature type="region of interest" description="Disordered" evidence="8">
    <location>
        <begin position="1109"/>
        <end position="1133"/>
    </location>
</feature>
<dbReference type="SMART" id="SM00731">
    <property type="entry name" value="SprT"/>
    <property type="match status" value="1"/>
</dbReference>
<keyword evidence="11" id="KW-1185">Reference proteome</keyword>
<dbReference type="GO" id="GO:0009395">
    <property type="term" value="P:phospholipid catabolic process"/>
    <property type="evidence" value="ECO:0007669"/>
    <property type="project" value="TreeGrafter"/>
</dbReference>
<dbReference type="GO" id="GO:0004630">
    <property type="term" value="F:phospholipase D activity"/>
    <property type="evidence" value="ECO:0007669"/>
    <property type="project" value="UniProtKB-UniRule"/>
</dbReference>
<dbReference type="PANTHER" id="PTHR18896:SF76">
    <property type="entry name" value="PHOSPHOLIPASE"/>
    <property type="match status" value="1"/>
</dbReference>
<dbReference type="InterPro" id="IPR001683">
    <property type="entry name" value="PX_dom"/>
</dbReference>
<dbReference type="Gene3D" id="3.30.870.10">
    <property type="entry name" value="Endonuclease Chain A"/>
    <property type="match status" value="3"/>
</dbReference>
<evidence type="ECO:0000256" key="3">
    <source>
        <dbReference type="ARBA" id="ARBA00022737"/>
    </source>
</evidence>
<feature type="compositionally biased region" description="Basic and acidic residues" evidence="8">
    <location>
        <begin position="1045"/>
        <end position="1063"/>
    </location>
</feature>
<dbReference type="EC" id="3.1.4.4" evidence="7"/>
<evidence type="ECO:0000256" key="7">
    <source>
        <dbReference type="PIRNR" id="PIRNR009376"/>
    </source>
</evidence>
<dbReference type="InterPro" id="IPR016555">
    <property type="entry name" value="PLipase_D_euk"/>
</dbReference>
<dbReference type="InterPro" id="IPR006640">
    <property type="entry name" value="SprT-like_domain"/>
</dbReference>
<reference evidence="11" key="2">
    <citation type="submission" date="2014-05" db="EMBL/GenBank/DDBJ databases">
        <title>The genome and life-stage specific transcriptomes of Globodera pallida elucidate key aspects of plant parasitism by a cyst nematode.</title>
        <authorList>
            <person name="Cotton J.A."/>
            <person name="Lilley C.J."/>
            <person name="Jones L.M."/>
            <person name="Kikuchi T."/>
            <person name="Reid A.J."/>
            <person name="Thorpe P."/>
            <person name="Tsai I.J."/>
            <person name="Beasley H."/>
            <person name="Blok V."/>
            <person name="Cock P.J.A."/>
            <person name="Van den Akker S.E."/>
            <person name="Holroyd N."/>
            <person name="Hunt M."/>
            <person name="Mantelin S."/>
            <person name="Naghra H."/>
            <person name="Pain A."/>
            <person name="Palomares-Rius J.E."/>
            <person name="Zarowiecki M."/>
            <person name="Berriman M."/>
            <person name="Jones J.T."/>
            <person name="Urwin P.E."/>
        </authorList>
    </citation>
    <scope>NUCLEOTIDE SEQUENCE [LARGE SCALE GENOMIC DNA]</scope>
    <source>
        <strain evidence="11">Lindley</strain>
    </source>
</reference>
<organism evidence="11 12">
    <name type="scientific">Globodera pallida</name>
    <name type="common">Potato cyst nematode worm</name>
    <name type="synonym">Heterodera pallida</name>
    <dbReference type="NCBI Taxonomy" id="36090"/>
    <lineage>
        <taxon>Eukaryota</taxon>
        <taxon>Metazoa</taxon>
        <taxon>Ecdysozoa</taxon>
        <taxon>Nematoda</taxon>
        <taxon>Chromadorea</taxon>
        <taxon>Rhabditida</taxon>
        <taxon>Tylenchina</taxon>
        <taxon>Tylenchomorpha</taxon>
        <taxon>Tylenchoidea</taxon>
        <taxon>Heteroderidae</taxon>
        <taxon>Heteroderinae</taxon>
        <taxon>Globodera</taxon>
    </lineage>
</organism>
<feature type="region of interest" description="Disordered" evidence="8">
    <location>
        <begin position="236"/>
        <end position="283"/>
    </location>
</feature>
<feature type="domain" description="PX" evidence="10">
    <location>
        <begin position="635"/>
        <end position="832"/>
    </location>
</feature>
<evidence type="ECO:0000256" key="5">
    <source>
        <dbReference type="ARBA" id="ARBA00022963"/>
    </source>
</evidence>